<organism evidence="5">
    <name type="scientific">Chaetomium thermophilum (strain DSM 1495 / CBS 144.50 / IMI 039719)</name>
    <name type="common">Thermochaetoides thermophila</name>
    <dbReference type="NCBI Taxonomy" id="759272"/>
    <lineage>
        <taxon>Eukaryota</taxon>
        <taxon>Fungi</taxon>
        <taxon>Dikarya</taxon>
        <taxon>Ascomycota</taxon>
        <taxon>Pezizomycotina</taxon>
        <taxon>Sordariomycetes</taxon>
        <taxon>Sordariomycetidae</taxon>
        <taxon>Sordariales</taxon>
        <taxon>Chaetomiaceae</taxon>
        <taxon>Thermochaetoides</taxon>
    </lineage>
</organism>
<feature type="compositionally biased region" description="Polar residues" evidence="1">
    <location>
        <begin position="30"/>
        <end position="39"/>
    </location>
</feature>
<dbReference type="STRING" id="759272.G0S549"/>
<protein>
    <submittedName>
        <fullName evidence="4">Uncharacterized protein</fullName>
    </submittedName>
</protein>
<feature type="region of interest" description="Disordered" evidence="1">
    <location>
        <begin position="30"/>
        <end position="53"/>
    </location>
</feature>
<dbReference type="GeneID" id="18256446"/>
<dbReference type="PANTHER" id="PTHR28069">
    <property type="entry name" value="GH20023P"/>
    <property type="match status" value="1"/>
</dbReference>
<dbReference type="eggNOG" id="ENOG502QQBW">
    <property type="taxonomic scope" value="Eukaryota"/>
</dbReference>
<dbReference type="RefSeq" id="XP_006692870.1">
    <property type="nucleotide sequence ID" value="XM_006692807.1"/>
</dbReference>
<dbReference type="HOGENOM" id="CLU_033072_0_0_1"/>
<evidence type="ECO:0000256" key="1">
    <source>
        <dbReference type="SAM" id="MobiDB-lite"/>
    </source>
</evidence>
<dbReference type="GO" id="GO:0033617">
    <property type="term" value="P:mitochondrial respiratory chain complex IV assembly"/>
    <property type="evidence" value="ECO:0007669"/>
    <property type="project" value="TreeGrafter"/>
</dbReference>
<reference evidence="4 5" key="1">
    <citation type="journal article" date="2011" name="Cell">
        <title>Insight into structure and assembly of the nuclear pore complex by utilizing the genome of a eukaryotic thermophile.</title>
        <authorList>
            <person name="Amlacher S."/>
            <person name="Sarges P."/>
            <person name="Flemming D."/>
            <person name="van Noort V."/>
            <person name="Kunze R."/>
            <person name="Devos D.P."/>
            <person name="Arumugam M."/>
            <person name="Bork P."/>
            <person name="Hurt E."/>
        </authorList>
    </citation>
    <scope>NUCLEOTIDE SEQUENCE [LARGE SCALE GENOMIC DNA]</scope>
    <source>
        <strain evidence="5">DSM 1495 / CBS 144.50 / IMI 039719</strain>
    </source>
</reference>
<dbReference type="Pfam" id="PF20179">
    <property type="entry name" value="MSS51_C"/>
    <property type="match status" value="1"/>
</dbReference>
<dbReference type="KEGG" id="cthr:CTHT_0024080"/>
<name>G0S549_CHATD</name>
<feature type="domain" description="Mitochondrial splicing suppressor 51 zinc-finger" evidence="2">
    <location>
        <begin position="138"/>
        <end position="196"/>
    </location>
</feature>
<dbReference type="EMBL" id="GL988041">
    <property type="protein sequence ID" value="EGS20574.1"/>
    <property type="molecule type" value="Genomic_DNA"/>
</dbReference>
<evidence type="ECO:0000313" key="5">
    <source>
        <dbReference type="Proteomes" id="UP000008066"/>
    </source>
</evidence>
<gene>
    <name evidence="4" type="ORF">CTHT_0024080</name>
</gene>
<feature type="compositionally biased region" description="Low complexity" evidence="1">
    <location>
        <begin position="43"/>
        <end position="53"/>
    </location>
</feature>
<dbReference type="Pfam" id="PF13824">
    <property type="entry name" value="zf-Mss51"/>
    <property type="match status" value="1"/>
</dbReference>
<dbReference type="InterPro" id="IPR046824">
    <property type="entry name" value="Mss51-like_C"/>
</dbReference>
<dbReference type="PANTHER" id="PTHR28069:SF1">
    <property type="entry name" value="PROTEIN MSS51, MITOCHONDRIAL"/>
    <property type="match status" value="1"/>
</dbReference>
<dbReference type="OrthoDB" id="5282002at2759"/>
<dbReference type="OMA" id="CSEEHWA"/>
<dbReference type="GO" id="GO:0005739">
    <property type="term" value="C:mitochondrion"/>
    <property type="evidence" value="ECO:0007669"/>
    <property type="project" value="GOC"/>
</dbReference>
<sequence>MASPADLTARSALSRLCTRCSVSLSRQSRAANGFAQTPKHQQRPLSTTSSRTRRLAPLSPLVVTNAASKHLAAGASRLSISTTSRALHEHDPFKFDPYYGNPYATPILSQDNLFHPFSSSPIRAIRERAWFIKRHSSCPHPDHAPGGSQLPKHSEFECPDCGVPLYCSKEHWADDYERHLEVCDILRQINEDDHDLHSGRYFAEFEYAGVQLDEALVNFSSWDTFLYTREFKAINSERSMRQATRILTYPITIGSILHELSPYNIKAGGRLTVEGLKSFSALRYNLHPPKNGGGPSIKDLRVRPPPVRIFVLGARAESSLPRDAWIQIAHLFPLCDIHLIFIGPEAMLNRKEKIPPRTPENPFGMVVEDQLWPGFKISTIADYYHTIHKTGYFYPYDPYFDCFVLFHPGLGHPASSHHWAETLPYLLETKAPIIVTGYTEEDMQRDINWVNEQASGEFDLLLEPGENTFRSLRWDLNDMDPLDISAGNWGVWAFRGKRYEATRKDA</sequence>
<feature type="domain" description="Mitochondrial splicing suppressor 51-like C-terminal" evidence="3">
    <location>
        <begin position="300"/>
        <end position="477"/>
    </location>
</feature>
<dbReference type="InterPro" id="IPR032717">
    <property type="entry name" value="Mss51_Znf"/>
</dbReference>
<dbReference type="Proteomes" id="UP000008066">
    <property type="component" value="Unassembled WGS sequence"/>
</dbReference>
<dbReference type="AlphaFoldDB" id="G0S549"/>
<keyword evidence="5" id="KW-1185">Reference proteome</keyword>
<accession>G0S549</accession>
<evidence type="ECO:0000313" key="4">
    <source>
        <dbReference type="EMBL" id="EGS20574.1"/>
    </source>
</evidence>
<evidence type="ECO:0000259" key="2">
    <source>
        <dbReference type="Pfam" id="PF13824"/>
    </source>
</evidence>
<evidence type="ECO:0000259" key="3">
    <source>
        <dbReference type="Pfam" id="PF20179"/>
    </source>
</evidence>
<proteinExistence type="predicted"/>
<dbReference type="SUPFAM" id="SSF144232">
    <property type="entry name" value="HIT/MYND zinc finger-like"/>
    <property type="match status" value="1"/>
</dbReference>